<keyword evidence="2 5" id="KW-0812">Transmembrane</keyword>
<keyword evidence="4 5" id="KW-0472">Membrane</keyword>
<dbReference type="InterPro" id="IPR052165">
    <property type="entry name" value="Membrane_assoc_protease"/>
</dbReference>
<evidence type="ECO:0000259" key="6">
    <source>
        <dbReference type="Pfam" id="PF01957"/>
    </source>
</evidence>
<dbReference type="Proteomes" id="UP000593601">
    <property type="component" value="Chromosome"/>
</dbReference>
<keyword evidence="3 5" id="KW-1133">Transmembrane helix</keyword>
<dbReference type="InterPro" id="IPR002810">
    <property type="entry name" value="NfeD-like_C"/>
</dbReference>
<keyword evidence="8" id="KW-1185">Reference proteome</keyword>
<feature type="transmembrane region" description="Helical" evidence="5">
    <location>
        <begin position="12"/>
        <end position="43"/>
    </location>
</feature>
<dbReference type="SUPFAM" id="SSF141322">
    <property type="entry name" value="NfeD domain-like"/>
    <property type="match status" value="1"/>
</dbReference>
<dbReference type="AlphaFoldDB" id="A0A7M2RIC8"/>
<evidence type="ECO:0000256" key="3">
    <source>
        <dbReference type="ARBA" id="ARBA00022989"/>
    </source>
</evidence>
<dbReference type="PANTHER" id="PTHR33507:SF3">
    <property type="entry name" value="INNER MEMBRANE PROTEIN YBBJ"/>
    <property type="match status" value="1"/>
</dbReference>
<comment type="subcellular location">
    <subcellularLocation>
        <location evidence="1">Membrane</location>
        <topology evidence="1">Multi-pass membrane protein</topology>
    </subcellularLocation>
</comment>
<reference evidence="7 8" key="1">
    <citation type="submission" date="2020-10" db="EMBL/GenBank/DDBJ databases">
        <title>Blautia liquoris sp.nov., isolated from the mud in a fermentation cellar used for the production of Chinese strong-flavoured liquor.</title>
        <authorList>
            <person name="Lu L."/>
        </authorList>
    </citation>
    <scope>NUCLEOTIDE SEQUENCE [LARGE SCALE GENOMIC DNA]</scope>
    <source>
        <strain evidence="7 8">LZLJ-3</strain>
    </source>
</reference>
<name>A0A7M2RIC8_9FIRM</name>
<sequence>MELLTNPMVWLIALIVFLAIEAMTLGLATIWFAGGALVAFIAALLGADLYIQIILFLAVSILLLVFTRPIAVRYLNTKKTPTNVDRLIGMQAIVTSKINNLKGKGEVEIGGNRWSARSETEDEIIDSGKTVEVVSIQGVKLIVRESEEERGD</sequence>
<evidence type="ECO:0000256" key="5">
    <source>
        <dbReference type="SAM" id="Phobius"/>
    </source>
</evidence>
<dbReference type="Pfam" id="PF01957">
    <property type="entry name" value="NfeD"/>
    <property type="match status" value="1"/>
</dbReference>
<dbReference type="RefSeq" id="WP_193735617.1">
    <property type="nucleotide sequence ID" value="NZ_CP063304.1"/>
</dbReference>
<organism evidence="7 8">
    <name type="scientific">Blautia liquoris</name>
    <dbReference type="NCBI Taxonomy" id="2779518"/>
    <lineage>
        <taxon>Bacteria</taxon>
        <taxon>Bacillati</taxon>
        <taxon>Bacillota</taxon>
        <taxon>Clostridia</taxon>
        <taxon>Lachnospirales</taxon>
        <taxon>Lachnospiraceae</taxon>
        <taxon>Blautia</taxon>
    </lineage>
</organism>
<proteinExistence type="predicted"/>
<dbReference type="Gene3D" id="2.40.50.140">
    <property type="entry name" value="Nucleic acid-binding proteins"/>
    <property type="match status" value="1"/>
</dbReference>
<evidence type="ECO:0000256" key="2">
    <source>
        <dbReference type="ARBA" id="ARBA00022692"/>
    </source>
</evidence>
<gene>
    <name evidence="7" type="ORF">INP51_15365</name>
</gene>
<dbReference type="InterPro" id="IPR012340">
    <property type="entry name" value="NA-bd_OB-fold"/>
</dbReference>
<evidence type="ECO:0000313" key="8">
    <source>
        <dbReference type="Proteomes" id="UP000593601"/>
    </source>
</evidence>
<dbReference type="GO" id="GO:0005886">
    <property type="term" value="C:plasma membrane"/>
    <property type="evidence" value="ECO:0007669"/>
    <property type="project" value="TreeGrafter"/>
</dbReference>
<protein>
    <submittedName>
        <fullName evidence="7">NfeD family protein</fullName>
    </submittedName>
</protein>
<evidence type="ECO:0000313" key="7">
    <source>
        <dbReference type="EMBL" id="QOV19297.1"/>
    </source>
</evidence>
<evidence type="ECO:0000256" key="1">
    <source>
        <dbReference type="ARBA" id="ARBA00004141"/>
    </source>
</evidence>
<feature type="domain" description="NfeD-like C-terminal" evidence="6">
    <location>
        <begin position="84"/>
        <end position="144"/>
    </location>
</feature>
<accession>A0A7M2RIC8</accession>
<evidence type="ECO:0000256" key="4">
    <source>
        <dbReference type="ARBA" id="ARBA00023136"/>
    </source>
</evidence>
<dbReference type="PANTHER" id="PTHR33507">
    <property type="entry name" value="INNER MEMBRANE PROTEIN YBBJ"/>
    <property type="match status" value="1"/>
</dbReference>
<dbReference type="KEGG" id="bliq:INP51_15365"/>
<dbReference type="EMBL" id="CP063304">
    <property type="protein sequence ID" value="QOV19297.1"/>
    <property type="molecule type" value="Genomic_DNA"/>
</dbReference>
<feature type="transmembrane region" description="Helical" evidence="5">
    <location>
        <begin position="49"/>
        <end position="71"/>
    </location>
</feature>